<dbReference type="PANTHER" id="PTHR15160:SF1">
    <property type="entry name" value="VON HIPPEL-LINDAU DISEASE TUMOR SUPPRESSOR"/>
    <property type="match status" value="1"/>
</dbReference>
<dbReference type="InterPro" id="IPR036104">
    <property type="entry name" value="BFN_sf"/>
</dbReference>
<comment type="caution">
    <text evidence="3">The sequence shown here is derived from an EMBL/GenBank/DDBJ whole genome shotgun (WGS) entry which is preliminary data.</text>
</comment>
<dbReference type="EMBL" id="AZHW01000066">
    <property type="protein sequence ID" value="ETX03238.1"/>
    <property type="molecule type" value="Genomic_DNA"/>
</dbReference>
<dbReference type="GO" id="GO:0004518">
    <property type="term" value="F:nuclease activity"/>
    <property type="evidence" value="ECO:0007669"/>
    <property type="project" value="InterPro"/>
</dbReference>
<dbReference type="AlphaFoldDB" id="W4LZB0"/>
<evidence type="ECO:0000259" key="2">
    <source>
        <dbReference type="PROSITE" id="PS51658"/>
    </source>
</evidence>
<dbReference type="Proteomes" id="UP000019141">
    <property type="component" value="Unassembled WGS sequence"/>
</dbReference>
<dbReference type="Gene3D" id="3.10.690.10">
    <property type="entry name" value="Bifunctional nuclease domain"/>
    <property type="match status" value="1"/>
</dbReference>
<dbReference type="PANTHER" id="PTHR15160">
    <property type="entry name" value="VON HIPPEL-LINDAU PROTEIN"/>
    <property type="match status" value="1"/>
</dbReference>
<sequence>MRKVKIDAVLFDQSKGAAVVTLVEEDGERILPIFIGIPEGMTIFRELNRTASPRPLLHDLIQTILQGLHTRLEKVIVDAMSDTTFYARLYLRQHEALVVADARPSDAVALAIKFQAPIYVSEEVLEAAGRRADHAVPEETASRPPRPRREETSEEDIHSWLENLRPEDFADPQ</sequence>
<protein>
    <recommendedName>
        <fullName evidence="2">BFN domain-containing protein</fullName>
    </recommendedName>
</protein>
<feature type="region of interest" description="Disordered" evidence="1">
    <location>
        <begin position="130"/>
        <end position="173"/>
    </location>
</feature>
<accession>W4LZB0</accession>
<dbReference type="InterPro" id="IPR003729">
    <property type="entry name" value="Bi_nuclease_dom"/>
</dbReference>
<gene>
    <name evidence="3" type="ORF">ETSY1_00775</name>
</gene>
<evidence type="ECO:0000313" key="4">
    <source>
        <dbReference type="Proteomes" id="UP000019141"/>
    </source>
</evidence>
<keyword evidence="4" id="KW-1185">Reference proteome</keyword>
<reference evidence="3 4" key="1">
    <citation type="journal article" date="2014" name="Nature">
        <title>An environmental bacterial taxon with a large and distinct metabolic repertoire.</title>
        <authorList>
            <person name="Wilson M.C."/>
            <person name="Mori T."/>
            <person name="Ruckert C."/>
            <person name="Uria A.R."/>
            <person name="Helf M.J."/>
            <person name="Takada K."/>
            <person name="Gernert C."/>
            <person name="Steffens U.A."/>
            <person name="Heycke N."/>
            <person name="Schmitt S."/>
            <person name="Rinke C."/>
            <person name="Helfrich E.J."/>
            <person name="Brachmann A.O."/>
            <person name="Gurgui C."/>
            <person name="Wakimoto T."/>
            <person name="Kracht M."/>
            <person name="Crusemann M."/>
            <person name="Hentschel U."/>
            <person name="Abe I."/>
            <person name="Matsunaga S."/>
            <person name="Kalinowski J."/>
            <person name="Takeyama H."/>
            <person name="Piel J."/>
        </authorList>
    </citation>
    <scope>NUCLEOTIDE SEQUENCE [LARGE SCALE GENOMIC DNA]</scope>
    <source>
        <strain evidence="4">TSY1</strain>
    </source>
</reference>
<dbReference type="SUPFAM" id="SSF103256">
    <property type="entry name" value="Hypothetical protein TM0160"/>
    <property type="match status" value="1"/>
</dbReference>
<organism evidence="3 4">
    <name type="scientific">Entotheonella factor</name>
    <dbReference type="NCBI Taxonomy" id="1429438"/>
    <lineage>
        <taxon>Bacteria</taxon>
        <taxon>Pseudomonadati</taxon>
        <taxon>Nitrospinota/Tectimicrobiota group</taxon>
        <taxon>Candidatus Tectimicrobiota</taxon>
        <taxon>Candidatus Entotheonellia</taxon>
        <taxon>Candidatus Entotheonellales</taxon>
        <taxon>Candidatus Entotheonellaceae</taxon>
        <taxon>Candidatus Entotheonella</taxon>
    </lineage>
</organism>
<proteinExistence type="predicted"/>
<evidence type="ECO:0000256" key="1">
    <source>
        <dbReference type="SAM" id="MobiDB-lite"/>
    </source>
</evidence>
<dbReference type="PROSITE" id="PS51658">
    <property type="entry name" value="BFN"/>
    <property type="match status" value="1"/>
</dbReference>
<dbReference type="HOGENOM" id="CLU_096111_3_0_7"/>
<dbReference type="Pfam" id="PF02577">
    <property type="entry name" value="BFN_dom"/>
    <property type="match status" value="1"/>
</dbReference>
<name>W4LZB0_ENTF1</name>
<evidence type="ECO:0000313" key="3">
    <source>
        <dbReference type="EMBL" id="ETX03238.1"/>
    </source>
</evidence>
<feature type="domain" description="BFN" evidence="2">
    <location>
        <begin position="1"/>
        <end position="132"/>
    </location>
</feature>